<evidence type="ECO:0008006" key="3">
    <source>
        <dbReference type="Google" id="ProtNLM"/>
    </source>
</evidence>
<evidence type="ECO:0000313" key="1">
    <source>
        <dbReference type="EMBL" id="MDN5210403.1"/>
    </source>
</evidence>
<keyword evidence="2" id="KW-1185">Reference proteome</keyword>
<organism evidence="1 2">
    <name type="scientific">Agaribacillus aureus</name>
    <dbReference type="NCBI Taxonomy" id="3051825"/>
    <lineage>
        <taxon>Bacteria</taxon>
        <taxon>Pseudomonadati</taxon>
        <taxon>Bacteroidota</taxon>
        <taxon>Cytophagia</taxon>
        <taxon>Cytophagales</taxon>
        <taxon>Splendidivirgaceae</taxon>
        <taxon>Agaribacillus</taxon>
    </lineage>
</organism>
<dbReference type="RefSeq" id="WP_346755747.1">
    <property type="nucleotide sequence ID" value="NZ_JAUJEB010000001.1"/>
</dbReference>
<evidence type="ECO:0000313" key="2">
    <source>
        <dbReference type="Proteomes" id="UP001172083"/>
    </source>
</evidence>
<sequence>MKLLQLTILAITFLIISGSSIETDRGEITNYRGKYVWSGSGEAFVPNYVMIDVIGKIRNEGNSNDLGPISEEHVDRFISIYLKEHGFNGVHIPVYGQWFHIDENVVSLDDNEIDQETFDKLAMIINKVYQAGGCTHIWLWGDASRSQTSKSLAGGIMSQEEKKLLDEIYKQLNPLKGWTMSYGFDLWEWVEGHQLKEWHDYLWQKEGWNHLLGARSSKNKLSQIYEGMDYASYEYHKPWYQELIQMKGKRPDKPTFSEDRYRIRTPSKYPLKDYNEEETRRGLWHHTIAGGVAAIWGNLNDTGEYGNKDALKCFSIFWNDNKRFKKDMVIDTTLSNAYCLTDYSHFVFYKEETEKIEYSFSGKPKKVIAVDTKKKYQEIDLGKQEVGKHEFLAPYQSDWALWVE</sequence>
<gene>
    <name evidence="1" type="ORF">QQ020_00040</name>
</gene>
<reference evidence="1" key="1">
    <citation type="submission" date="2023-06" db="EMBL/GenBank/DDBJ databases">
        <title>Genomic of Agaribacillus aureum.</title>
        <authorList>
            <person name="Wang G."/>
        </authorList>
    </citation>
    <scope>NUCLEOTIDE SEQUENCE</scope>
    <source>
        <strain evidence="1">BMA12</strain>
    </source>
</reference>
<comment type="caution">
    <text evidence="1">The sequence shown here is derived from an EMBL/GenBank/DDBJ whole genome shotgun (WGS) entry which is preliminary data.</text>
</comment>
<name>A0ABT8KY68_9BACT</name>
<proteinExistence type="predicted"/>
<dbReference type="EMBL" id="JAUJEB010000001">
    <property type="protein sequence ID" value="MDN5210403.1"/>
    <property type="molecule type" value="Genomic_DNA"/>
</dbReference>
<protein>
    <recommendedName>
        <fullName evidence="3">DUF4038 domain-containing protein</fullName>
    </recommendedName>
</protein>
<accession>A0ABT8KY68</accession>
<dbReference type="Proteomes" id="UP001172083">
    <property type="component" value="Unassembled WGS sequence"/>
</dbReference>